<keyword evidence="5" id="KW-1185">Reference proteome</keyword>
<dbReference type="Gramene" id="OE9A121262T6">
    <property type="protein sequence ID" value="OE9A121262C6"/>
    <property type="gene ID" value="OE9A121262"/>
</dbReference>
<feature type="compositionally biased region" description="Basic and acidic residues" evidence="3">
    <location>
        <begin position="874"/>
        <end position="900"/>
    </location>
</feature>
<dbReference type="OrthoDB" id="753427at2759"/>
<dbReference type="Gene3D" id="1.20.5.340">
    <property type="match status" value="1"/>
</dbReference>
<evidence type="ECO:0000313" key="4">
    <source>
        <dbReference type="EMBL" id="CAA2955592.1"/>
    </source>
</evidence>
<evidence type="ECO:0000256" key="3">
    <source>
        <dbReference type="SAM" id="MobiDB-lite"/>
    </source>
</evidence>
<dbReference type="EMBL" id="CACTIH010000156">
    <property type="protein sequence ID" value="CAA2955592.1"/>
    <property type="molecule type" value="Genomic_DNA"/>
</dbReference>
<feature type="region of interest" description="Disordered" evidence="3">
    <location>
        <begin position="697"/>
        <end position="718"/>
    </location>
</feature>
<accession>A0A8S0PTH3</accession>
<dbReference type="PANTHER" id="PTHR12902">
    <property type="entry name" value="WASP-1"/>
    <property type="match status" value="1"/>
</dbReference>
<proteinExistence type="inferred from homology"/>
<dbReference type="GO" id="GO:0071933">
    <property type="term" value="F:Arp2/3 complex binding"/>
    <property type="evidence" value="ECO:0007669"/>
    <property type="project" value="TreeGrafter"/>
</dbReference>
<reference evidence="4 5" key="1">
    <citation type="submission" date="2019-12" db="EMBL/GenBank/DDBJ databases">
        <authorList>
            <person name="Alioto T."/>
            <person name="Alioto T."/>
            <person name="Gomez Garrido J."/>
        </authorList>
    </citation>
    <scope>NUCLEOTIDE SEQUENCE [LARGE SCALE GENOMIC DNA]</scope>
</reference>
<comment type="caution">
    <text evidence="4">The sequence shown here is derived from an EMBL/GenBank/DDBJ whole genome shotgun (WGS) entry which is preliminary data.</text>
</comment>
<dbReference type="GO" id="GO:2000601">
    <property type="term" value="P:positive regulation of Arp2/3 complex-mediated actin nucleation"/>
    <property type="evidence" value="ECO:0007669"/>
    <property type="project" value="TreeGrafter"/>
</dbReference>
<feature type="region of interest" description="Disordered" evidence="3">
    <location>
        <begin position="850"/>
        <end position="900"/>
    </location>
</feature>
<feature type="compositionally biased region" description="Low complexity" evidence="3">
    <location>
        <begin position="702"/>
        <end position="715"/>
    </location>
</feature>
<dbReference type="GO" id="GO:0005856">
    <property type="term" value="C:cytoskeleton"/>
    <property type="evidence" value="ECO:0007669"/>
    <property type="project" value="UniProtKB-SubCell"/>
</dbReference>
<dbReference type="InterPro" id="IPR028288">
    <property type="entry name" value="SCAR/WAVE_fam"/>
</dbReference>
<feature type="region of interest" description="Disordered" evidence="3">
    <location>
        <begin position="968"/>
        <end position="991"/>
    </location>
</feature>
<keyword evidence="2" id="KW-0963">Cytoplasm</keyword>
<protein>
    <recommendedName>
        <fullName evidence="2">Protein SCAR</fullName>
    </recommendedName>
    <alternativeName>
        <fullName evidence="2">Protein WAVE</fullName>
    </alternativeName>
</protein>
<dbReference type="Proteomes" id="UP000594638">
    <property type="component" value="Unassembled WGS sequence"/>
</dbReference>
<dbReference type="AlphaFoldDB" id="A0A8S0PTH3"/>
<keyword evidence="2" id="KW-0206">Cytoskeleton</keyword>
<sequence length="1138" mass="126849">MPLVRVEVRNEYGLGLPELYREANKEDPKEVLDGVAVAGLVGVLRQLGDLAEFAAEIFHGLQEEVMITCSRSHKLVARVQQIEAAVSPLEKTVLAQRNHLYFAYSAGSNWHARLGCEQNQLASSDMPQFILDSYEDCCSPPHLHLLDKFDPGGPGSCVKRYSDPTFFKRASARSNEAYSKKITRDKFVRSIKKSRSWQRNGDVSRGSSFSNLSGRMQVTGLNVNDKTSHSQRMSTCDATSRSDFGKKSSLDSRNELTYNECVLGQSYSMQPEKQKLKESFSSPSKKYYSNSFQYNFLKEKEADLCDDIKNNLSKEQTGYSSSSITWDEKAESPQLMLRQYNHNCMTQEDGPNVNLESCSLNFDCETWGSRADETAYQMDVQPCSETLPMPKSDDIQLDDIESETDQFMDALNTVESDTETDIDCTIKKAEHYLKSEDKAVDETHHSECYSSNFESDIFVNSSQVNSSDGRNCISASLLSHSATYSSISEVAAKDKLNLDSLENNAHLLPATQRVSELLNPGSLQTVDSHENGNIDDVVKVKSIIRKGLPSNLREDKSVMPVTDRTRSNPESQEPEQEPSNNTQGKLWTNGGLLGLDPLKPPDFSVLNAIHQDPASSKDGSICTFRARAAKKSDEIENSRNMANGLDMDCSISRQNYQEGGTSFGKKSWKILTTNLDVKLEKSSNSLHRYYVDSTANNGSTDSSVVPSRSSQPVSSDIRFTRDHRENCRSSRMFELGNRLFTNESYRKLLVGRDDHSGSSGYLNTGVIEQNNCQNIADQSFSGRSRDLFGGGSRFMSFSSSPPLEHMKVSFRPTDGSETTKMKLKFADGNNNLGSDGNIFPSFRLVPGMSTTQHNVGSDSDDTFYRSSPSLSDDSLSHRSDSNSEQCESRESPSSKEHDLYDVLRRISSMEPTSTIRENERSRHGEIYENPGLQLPFVKSVVDKHSQSCGLFDIPKFNIQNHSFREELRNDSSTMDPVETRYSPTPPPLPPAQWRTLKSRLDDTENGHAVISGVLNYGSGHTRSTSTISHQPKPSSLKQDCTIGSIMLENSKQSDLEKTNVRREPNQAACHKNIDPREDFLYQIRTKSYSLRPTAKAKSTVLPGGPANGKVTAILKRANEIRQAVGSDDEGGDDKWSDT</sequence>
<comment type="function">
    <text evidence="2">Involved in regulation of actin and microtubule organization. Part of a WAVE complex that activates the Arp2/3 complex.</text>
</comment>
<dbReference type="PANTHER" id="PTHR12902:SF33">
    <property type="entry name" value="PROTEIN SCAR3"/>
    <property type="match status" value="1"/>
</dbReference>
<organism evidence="4 5">
    <name type="scientific">Olea europaea subsp. europaea</name>
    <dbReference type="NCBI Taxonomy" id="158383"/>
    <lineage>
        <taxon>Eukaryota</taxon>
        <taxon>Viridiplantae</taxon>
        <taxon>Streptophyta</taxon>
        <taxon>Embryophyta</taxon>
        <taxon>Tracheophyta</taxon>
        <taxon>Spermatophyta</taxon>
        <taxon>Magnoliopsida</taxon>
        <taxon>eudicotyledons</taxon>
        <taxon>Gunneridae</taxon>
        <taxon>Pentapetalae</taxon>
        <taxon>asterids</taxon>
        <taxon>lamiids</taxon>
        <taxon>Lamiales</taxon>
        <taxon>Oleaceae</taxon>
        <taxon>Oleeae</taxon>
        <taxon>Olea</taxon>
    </lineage>
</organism>
<dbReference type="Gene3D" id="6.10.280.150">
    <property type="match status" value="2"/>
</dbReference>
<dbReference type="GO" id="GO:0030036">
    <property type="term" value="P:actin cytoskeleton organization"/>
    <property type="evidence" value="ECO:0007669"/>
    <property type="project" value="UniProtKB-UniRule"/>
</dbReference>
<comment type="subcellular location">
    <subcellularLocation>
        <location evidence="2">Cytoplasm</location>
        <location evidence="2">Cytoskeleton</location>
    </subcellularLocation>
</comment>
<feature type="region of interest" description="Disordered" evidence="3">
    <location>
        <begin position="225"/>
        <end position="249"/>
    </location>
</feature>
<feature type="compositionally biased region" description="Basic and acidic residues" evidence="3">
    <location>
        <begin position="552"/>
        <end position="567"/>
    </location>
</feature>
<evidence type="ECO:0000256" key="1">
    <source>
        <dbReference type="ARBA" id="ARBA00006993"/>
    </source>
</evidence>
<feature type="compositionally biased region" description="Polar residues" evidence="3">
    <location>
        <begin position="225"/>
        <end position="242"/>
    </location>
</feature>
<evidence type="ECO:0000313" key="5">
    <source>
        <dbReference type="Proteomes" id="UP000594638"/>
    </source>
</evidence>
<name>A0A8S0PTH3_OLEEU</name>
<feature type="region of interest" description="Disordered" evidence="3">
    <location>
        <begin position="551"/>
        <end position="591"/>
    </location>
</feature>
<keyword evidence="2" id="KW-0009">Actin-binding</keyword>
<dbReference type="GO" id="GO:0034237">
    <property type="term" value="F:protein kinase A regulatory subunit binding"/>
    <property type="evidence" value="ECO:0007669"/>
    <property type="project" value="TreeGrafter"/>
</dbReference>
<comment type="similarity">
    <text evidence="1 2">Belongs to the SCAR/WAVE family.</text>
</comment>
<evidence type="ECO:0000256" key="2">
    <source>
        <dbReference type="RuleBase" id="RU367034"/>
    </source>
</evidence>
<dbReference type="GO" id="GO:0003779">
    <property type="term" value="F:actin binding"/>
    <property type="evidence" value="ECO:0007669"/>
    <property type="project" value="UniProtKB-UniRule"/>
</dbReference>
<gene>
    <name evidence="4" type="ORF">OLEA9_A121262</name>
</gene>